<proteinExistence type="predicted"/>
<dbReference type="EMBL" id="CATNWA010017159">
    <property type="protein sequence ID" value="CAI9598433.1"/>
    <property type="molecule type" value="Genomic_DNA"/>
</dbReference>
<feature type="compositionally biased region" description="Basic residues" evidence="1">
    <location>
        <begin position="31"/>
        <end position="40"/>
    </location>
</feature>
<keyword evidence="3" id="KW-1185">Reference proteome</keyword>
<dbReference type="Proteomes" id="UP001162483">
    <property type="component" value="Unassembled WGS sequence"/>
</dbReference>
<reference evidence="2" key="1">
    <citation type="submission" date="2023-05" db="EMBL/GenBank/DDBJ databases">
        <authorList>
            <person name="Stuckert A."/>
        </authorList>
    </citation>
    <scope>NUCLEOTIDE SEQUENCE</scope>
</reference>
<accession>A0ABN9FPI3</accession>
<comment type="caution">
    <text evidence="2">The sequence shown here is derived from an EMBL/GenBank/DDBJ whole genome shotgun (WGS) entry which is preliminary data.</text>
</comment>
<sequence>MVWQQRGARESEIELQDEEDDKSTSTEPKQPPRRWSRTPRGRGGGEAEDGGVAAAETRVNSVPVSQRNGSVRSAPRHTFSKRLDRSVSYQLATQAELCQDLSHERSHHTRRAETERAAAKLQRQAPPLPSTENPAQAQDSTELAPPNPVYYTPSSGEPPLLKLIAPAEESTPSGKRPCCGVM</sequence>
<evidence type="ECO:0000313" key="2">
    <source>
        <dbReference type="EMBL" id="CAI9598433.1"/>
    </source>
</evidence>
<evidence type="ECO:0000313" key="3">
    <source>
        <dbReference type="Proteomes" id="UP001162483"/>
    </source>
</evidence>
<feature type="region of interest" description="Disordered" evidence="1">
    <location>
        <begin position="100"/>
        <end position="182"/>
    </location>
</feature>
<gene>
    <name evidence="2" type="ORF">SPARVUS_LOCUS12400226</name>
</gene>
<name>A0ABN9FPI3_9NEOB</name>
<feature type="region of interest" description="Disordered" evidence="1">
    <location>
        <begin position="1"/>
        <end position="85"/>
    </location>
</feature>
<feature type="compositionally biased region" description="Polar residues" evidence="1">
    <location>
        <begin position="58"/>
        <end position="71"/>
    </location>
</feature>
<feature type="compositionally biased region" description="Polar residues" evidence="1">
    <location>
        <begin position="130"/>
        <end position="141"/>
    </location>
</feature>
<evidence type="ECO:0000256" key="1">
    <source>
        <dbReference type="SAM" id="MobiDB-lite"/>
    </source>
</evidence>
<organism evidence="2 3">
    <name type="scientific">Staurois parvus</name>
    <dbReference type="NCBI Taxonomy" id="386267"/>
    <lineage>
        <taxon>Eukaryota</taxon>
        <taxon>Metazoa</taxon>
        <taxon>Chordata</taxon>
        <taxon>Craniata</taxon>
        <taxon>Vertebrata</taxon>
        <taxon>Euteleostomi</taxon>
        <taxon>Amphibia</taxon>
        <taxon>Batrachia</taxon>
        <taxon>Anura</taxon>
        <taxon>Neobatrachia</taxon>
        <taxon>Ranoidea</taxon>
        <taxon>Ranidae</taxon>
        <taxon>Staurois</taxon>
    </lineage>
</organism>
<protein>
    <submittedName>
        <fullName evidence="2">Uncharacterized protein</fullName>
    </submittedName>
</protein>